<accession>A0ABS9ZCM2</accession>
<dbReference type="InterPro" id="IPR003454">
    <property type="entry name" value="MOase_MmoB_DmpM"/>
</dbReference>
<gene>
    <name evidence="2" type="ORF">K2U94_19860</name>
</gene>
<evidence type="ECO:0000313" key="2">
    <source>
        <dbReference type="EMBL" id="MCI4684990.1"/>
    </source>
</evidence>
<proteinExistence type="inferred from homology"/>
<keyword evidence="3" id="KW-1185">Reference proteome</keyword>
<protein>
    <submittedName>
        <fullName evidence="2">MmoB/DmpM family protein</fullName>
    </submittedName>
</protein>
<dbReference type="Proteomes" id="UP001139104">
    <property type="component" value="Unassembled WGS sequence"/>
</dbReference>
<dbReference type="InterPro" id="IPR036889">
    <property type="entry name" value="mOase_MmoB_DmpM_sf"/>
</dbReference>
<dbReference type="SUPFAM" id="SSF56029">
    <property type="entry name" value="Monooxygenase (hydroxylase) regulatory protein"/>
    <property type="match status" value="1"/>
</dbReference>
<comment type="caution">
    <text evidence="2">The sequence shown here is derived from an EMBL/GenBank/DDBJ whole genome shotgun (WGS) entry which is preliminary data.</text>
</comment>
<dbReference type="EMBL" id="JAIVFP010000002">
    <property type="protein sequence ID" value="MCI4684990.1"/>
    <property type="molecule type" value="Genomic_DNA"/>
</dbReference>
<reference evidence="2" key="1">
    <citation type="journal article" date="2022" name="ISME J.">
        <title>Identification of active gaseous-alkane degraders at natural gas seeps.</title>
        <authorList>
            <person name="Farhan Ul Haque M."/>
            <person name="Hernandez M."/>
            <person name="Crombie A.T."/>
            <person name="Murrell J.C."/>
        </authorList>
    </citation>
    <scope>NUCLEOTIDE SEQUENCE</scope>
    <source>
        <strain evidence="2">PC2</strain>
    </source>
</reference>
<dbReference type="RefSeq" id="WP_243069014.1">
    <property type="nucleotide sequence ID" value="NZ_JAIVFK010000018.1"/>
</dbReference>
<evidence type="ECO:0000313" key="3">
    <source>
        <dbReference type="Proteomes" id="UP001139104"/>
    </source>
</evidence>
<name>A0ABS9ZCM2_9HYPH</name>
<dbReference type="Pfam" id="PF02406">
    <property type="entry name" value="MmoB_DmpM"/>
    <property type="match status" value="1"/>
</dbReference>
<dbReference type="Gene3D" id="3.90.56.10">
    <property type="entry name" value="Monooxygenase component MmoB/DmpM"/>
    <property type="match status" value="1"/>
</dbReference>
<sequence length="144" mass="15941">MTVKIDEDKGINGYNSGTNAMQGQNFIDDFLSEKNSVLHSCDSVVVALMKTEEIGIIVEEMIIPMREDNPSIAIEDRGGYWWIKATGKIVIDCDEASELLGKKYTVYDLLVNVSTTVGRALTLGNEFIVTNELLGLETKVESVY</sequence>
<evidence type="ECO:0000256" key="1">
    <source>
        <dbReference type="ARBA" id="ARBA00006313"/>
    </source>
</evidence>
<comment type="similarity">
    <text evidence="1">Belongs to the TmoD/XamoD family.</text>
</comment>
<organism evidence="2 3">
    <name type="scientific">Candidatus Rhodoblastus alkanivorans</name>
    <dbReference type="NCBI Taxonomy" id="2954117"/>
    <lineage>
        <taxon>Bacteria</taxon>
        <taxon>Pseudomonadati</taxon>
        <taxon>Pseudomonadota</taxon>
        <taxon>Alphaproteobacteria</taxon>
        <taxon>Hyphomicrobiales</taxon>
        <taxon>Rhodoblastaceae</taxon>
        <taxon>Rhodoblastus</taxon>
    </lineage>
</organism>